<feature type="transmembrane region" description="Helical" evidence="1">
    <location>
        <begin position="325"/>
        <end position="345"/>
    </location>
</feature>
<feature type="transmembrane region" description="Helical" evidence="1">
    <location>
        <begin position="243"/>
        <end position="262"/>
    </location>
</feature>
<keyword evidence="1" id="KW-0472">Membrane</keyword>
<feature type="transmembrane region" description="Helical" evidence="1">
    <location>
        <begin position="354"/>
        <end position="373"/>
    </location>
</feature>
<feature type="transmembrane region" description="Helical" evidence="1">
    <location>
        <begin position="157"/>
        <end position="177"/>
    </location>
</feature>
<sequence>MREKNGRLLRSLNVENILEMLYLLAFVLFVAYMFLETTMWEIHWPGKYMDGLLCILASLILGRVCFSKNYSVKETVFAVILTVVLLYAWKQNGYVELYYLLLMILGAKDISEKKLMKVYFGITIVLFAIVIVLALTGKIENLVYYQEGHRTRMALGIYYPTDFSAHVFFCSLVYVFIREEKLRWFEVMGILLVGTGAFWITDARMNFLCTLLFCAGLFLYLFYRKYCRKKGKPVSIPAWMSYIAALMPVLCAGSMILLTVLYTRSSHWLGVFNRLINARLSFGKAGIDQYGFSNWGQYVEMIGGGKSVETKTNYFFIDCSYVSGLLRWGNIAFAVILFVMLIICYKARKENRWVFLWVMVLISIQCSIEHHLIEIAYNPFLWLLFAKEAEKDDTKVFKRAGGAR</sequence>
<dbReference type="EMBL" id="JAOQJU010000003">
    <property type="protein sequence ID" value="MCU6685948.1"/>
    <property type="molecule type" value="Genomic_DNA"/>
</dbReference>
<evidence type="ECO:0000313" key="3">
    <source>
        <dbReference type="Proteomes" id="UP001652431"/>
    </source>
</evidence>
<feature type="transmembrane region" description="Helical" evidence="1">
    <location>
        <begin position="21"/>
        <end position="42"/>
    </location>
</feature>
<keyword evidence="3" id="KW-1185">Reference proteome</keyword>
<gene>
    <name evidence="2" type="ORF">OCV99_05115</name>
</gene>
<accession>A0ABT2RKP9</accession>
<feature type="transmembrane region" description="Helical" evidence="1">
    <location>
        <begin position="184"/>
        <end position="201"/>
    </location>
</feature>
<feature type="transmembrane region" description="Helical" evidence="1">
    <location>
        <begin position="118"/>
        <end position="137"/>
    </location>
</feature>
<evidence type="ECO:0008006" key="4">
    <source>
        <dbReference type="Google" id="ProtNLM"/>
    </source>
</evidence>
<name>A0ABT2RKP9_9FIRM</name>
<evidence type="ECO:0000313" key="2">
    <source>
        <dbReference type="EMBL" id="MCU6685948.1"/>
    </source>
</evidence>
<reference evidence="2 3" key="1">
    <citation type="journal article" date="2021" name="ISME Commun">
        <title>Automated analysis of genomic sequences facilitates high-throughput and comprehensive description of bacteria.</title>
        <authorList>
            <person name="Hitch T.C.A."/>
        </authorList>
    </citation>
    <scope>NUCLEOTIDE SEQUENCE [LARGE SCALE GENOMIC DNA]</scope>
    <source>
        <strain evidence="2 3">Sanger_03</strain>
    </source>
</reference>
<proteinExistence type="predicted"/>
<dbReference type="RefSeq" id="WP_158368850.1">
    <property type="nucleotide sequence ID" value="NZ_JAOQJU010000003.1"/>
</dbReference>
<organism evidence="2 3">
    <name type="scientific">Dorea acetigenes</name>
    <dbReference type="NCBI Taxonomy" id="2981787"/>
    <lineage>
        <taxon>Bacteria</taxon>
        <taxon>Bacillati</taxon>
        <taxon>Bacillota</taxon>
        <taxon>Clostridia</taxon>
        <taxon>Lachnospirales</taxon>
        <taxon>Lachnospiraceae</taxon>
        <taxon>Dorea</taxon>
    </lineage>
</organism>
<keyword evidence="1" id="KW-1133">Transmembrane helix</keyword>
<comment type="caution">
    <text evidence="2">The sequence shown here is derived from an EMBL/GenBank/DDBJ whole genome shotgun (WGS) entry which is preliminary data.</text>
</comment>
<protein>
    <recommendedName>
        <fullName evidence="4">Polymerase</fullName>
    </recommendedName>
</protein>
<dbReference type="Proteomes" id="UP001652431">
    <property type="component" value="Unassembled WGS sequence"/>
</dbReference>
<keyword evidence="1" id="KW-0812">Transmembrane</keyword>
<evidence type="ECO:0000256" key="1">
    <source>
        <dbReference type="SAM" id="Phobius"/>
    </source>
</evidence>
<feature type="transmembrane region" description="Helical" evidence="1">
    <location>
        <begin position="207"/>
        <end position="223"/>
    </location>
</feature>
<feature type="transmembrane region" description="Helical" evidence="1">
    <location>
        <begin position="72"/>
        <end position="89"/>
    </location>
</feature>